<gene>
    <name evidence="1" type="ORF">CEP54_008816</name>
</gene>
<evidence type="ECO:0000313" key="2">
    <source>
        <dbReference type="Proteomes" id="UP000288168"/>
    </source>
</evidence>
<evidence type="ECO:0000313" key="1">
    <source>
        <dbReference type="EMBL" id="RSL56485.1"/>
    </source>
</evidence>
<name>A0A428PTT8_9HYPO</name>
<reference evidence="1 2" key="1">
    <citation type="submission" date="2017-06" db="EMBL/GenBank/DDBJ databases">
        <title>Comparative genomic analysis of Ambrosia Fusariam Clade fungi.</title>
        <authorList>
            <person name="Stajich J.E."/>
            <person name="Carrillo J."/>
            <person name="Kijimoto T."/>
            <person name="Eskalen A."/>
            <person name="O'Donnell K."/>
            <person name="Kasson M."/>
        </authorList>
    </citation>
    <scope>NUCLEOTIDE SEQUENCE [LARGE SCALE GENOMIC DNA]</scope>
    <source>
        <strain evidence="1 2">NRRL62584</strain>
    </source>
</reference>
<sequence length="111" mass="11690">MDAKVFSDPNTSRWSAFTVGAHYPGTLQGTGAAPQGPRRCDGLWAKKLKAPFASLGALPAGPKDCFDGDNGLQSPAKQALLDALQHRLQCRITAPHPDGPSITFPTSSCTQ</sequence>
<dbReference type="EMBL" id="NKCI01000091">
    <property type="protein sequence ID" value="RSL56485.1"/>
    <property type="molecule type" value="Genomic_DNA"/>
</dbReference>
<organism evidence="1 2">
    <name type="scientific">Fusarium duplospermum</name>
    <dbReference type="NCBI Taxonomy" id="1325734"/>
    <lineage>
        <taxon>Eukaryota</taxon>
        <taxon>Fungi</taxon>
        <taxon>Dikarya</taxon>
        <taxon>Ascomycota</taxon>
        <taxon>Pezizomycotina</taxon>
        <taxon>Sordariomycetes</taxon>
        <taxon>Hypocreomycetidae</taxon>
        <taxon>Hypocreales</taxon>
        <taxon>Nectriaceae</taxon>
        <taxon>Fusarium</taxon>
        <taxon>Fusarium solani species complex</taxon>
    </lineage>
</organism>
<comment type="caution">
    <text evidence="1">The sequence shown here is derived from an EMBL/GenBank/DDBJ whole genome shotgun (WGS) entry which is preliminary data.</text>
</comment>
<keyword evidence="2" id="KW-1185">Reference proteome</keyword>
<protein>
    <submittedName>
        <fullName evidence="1">Uncharacterized protein</fullName>
    </submittedName>
</protein>
<accession>A0A428PTT8</accession>
<dbReference type="OrthoDB" id="10571491at2759"/>
<dbReference type="Proteomes" id="UP000288168">
    <property type="component" value="Unassembled WGS sequence"/>
</dbReference>
<dbReference type="AlphaFoldDB" id="A0A428PTT8"/>
<proteinExistence type="predicted"/>